<evidence type="ECO:0000256" key="2">
    <source>
        <dbReference type="ARBA" id="ARBA00007367"/>
    </source>
</evidence>
<dbReference type="GO" id="GO:0015386">
    <property type="term" value="F:potassium:proton antiporter activity"/>
    <property type="evidence" value="ECO:0007669"/>
    <property type="project" value="TreeGrafter"/>
</dbReference>
<evidence type="ECO:0000256" key="12">
    <source>
        <dbReference type="SAM" id="Phobius"/>
    </source>
</evidence>
<feature type="transmembrane region" description="Helical" evidence="12">
    <location>
        <begin position="31"/>
        <end position="50"/>
    </location>
</feature>
<keyword evidence="15" id="KW-1185">Reference proteome</keyword>
<evidence type="ECO:0000256" key="7">
    <source>
        <dbReference type="ARBA" id="ARBA00022989"/>
    </source>
</evidence>
<keyword evidence="11" id="KW-0739">Sodium transport</keyword>
<organism evidence="14 15">
    <name type="scientific">Tenacibaculum pelagium</name>
    <dbReference type="NCBI Taxonomy" id="2759527"/>
    <lineage>
        <taxon>Bacteria</taxon>
        <taxon>Pseudomonadati</taxon>
        <taxon>Bacteroidota</taxon>
        <taxon>Flavobacteriia</taxon>
        <taxon>Flavobacteriales</taxon>
        <taxon>Flavobacteriaceae</taxon>
        <taxon>Tenacibaculum</taxon>
    </lineage>
</organism>
<name>A0A839ARN9_9FLAO</name>
<dbReference type="InterPro" id="IPR038770">
    <property type="entry name" value="Na+/solute_symporter_sf"/>
</dbReference>
<dbReference type="GO" id="GO:0051453">
    <property type="term" value="P:regulation of intracellular pH"/>
    <property type="evidence" value="ECO:0007669"/>
    <property type="project" value="TreeGrafter"/>
</dbReference>
<reference evidence="14 15" key="1">
    <citation type="submission" date="2020-07" db="EMBL/GenBank/DDBJ databases">
        <title>Bacterium isolated from marine sediment.</title>
        <authorList>
            <person name="Shang D."/>
            <person name="Du Z.-J."/>
        </authorList>
    </citation>
    <scope>NUCLEOTIDE SEQUENCE [LARGE SCALE GENOMIC DNA]</scope>
    <source>
        <strain evidence="14 15">S7007</strain>
    </source>
</reference>
<feature type="transmembrane region" description="Helical" evidence="12">
    <location>
        <begin position="230"/>
        <end position="248"/>
    </location>
</feature>
<gene>
    <name evidence="14" type="ORF">H3Z83_09735</name>
</gene>
<keyword evidence="3" id="KW-0813">Transport</keyword>
<evidence type="ECO:0000256" key="1">
    <source>
        <dbReference type="ARBA" id="ARBA00004651"/>
    </source>
</evidence>
<proteinExistence type="inferred from homology"/>
<feature type="transmembrane region" description="Helical" evidence="12">
    <location>
        <begin position="99"/>
        <end position="122"/>
    </location>
</feature>
<feature type="transmembrane region" description="Helical" evidence="12">
    <location>
        <begin position="128"/>
        <end position="150"/>
    </location>
</feature>
<feature type="transmembrane region" description="Helical" evidence="12">
    <location>
        <begin position="293"/>
        <end position="312"/>
    </location>
</feature>
<feature type="transmembrane region" description="Helical" evidence="12">
    <location>
        <begin position="171"/>
        <end position="189"/>
    </location>
</feature>
<dbReference type="GO" id="GO:0005886">
    <property type="term" value="C:plasma membrane"/>
    <property type="evidence" value="ECO:0007669"/>
    <property type="project" value="UniProtKB-SubCell"/>
</dbReference>
<evidence type="ECO:0000256" key="8">
    <source>
        <dbReference type="ARBA" id="ARBA00023053"/>
    </source>
</evidence>
<dbReference type="Gene3D" id="1.20.1530.20">
    <property type="match status" value="1"/>
</dbReference>
<keyword evidence="4" id="KW-0050">Antiport</keyword>
<evidence type="ECO:0000256" key="9">
    <source>
        <dbReference type="ARBA" id="ARBA00023065"/>
    </source>
</evidence>
<feature type="transmembrane region" description="Helical" evidence="12">
    <location>
        <begin position="6"/>
        <end position="24"/>
    </location>
</feature>
<comment type="similarity">
    <text evidence="2">Belongs to the monovalent cation:proton antiporter 1 (CPA1) transporter (TC 2.A.36) family.</text>
</comment>
<feature type="transmembrane region" description="Helical" evidence="12">
    <location>
        <begin position="70"/>
        <end position="87"/>
    </location>
</feature>
<evidence type="ECO:0000256" key="4">
    <source>
        <dbReference type="ARBA" id="ARBA00022449"/>
    </source>
</evidence>
<keyword evidence="6 12" id="KW-0812">Transmembrane</keyword>
<dbReference type="AlphaFoldDB" id="A0A839ARN9"/>
<dbReference type="RefSeq" id="WP_182125297.1">
    <property type="nucleotide sequence ID" value="NZ_JACGLS010000004.1"/>
</dbReference>
<keyword evidence="8" id="KW-0915">Sodium</keyword>
<protein>
    <submittedName>
        <fullName evidence="14">Sodium:proton antiporter</fullName>
    </submittedName>
</protein>
<comment type="caution">
    <text evidence="14">The sequence shown here is derived from an EMBL/GenBank/DDBJ whole genome shotgun (WGS) entry which is preliminary data.</text>
</comment>
<dbReference type="Pfam" id="PF00999">
    <property type="entry name" value="Na_H_Exchanger"/>
    <property type="match status" value="1"/>
</dbReference>
<keyword evidence="5" id="KW-1003">Cell membrane</keyword>
<evidence type="ECO:0000313" key="15">
    <source>
        <dbReference type="Proteomes" id="UP000563906"/>
    </source>
</evidence>
<keyword evidence="9" id="KW-0406">Ion transport</keyword>
<sequence length="420" mass="46430">MDTYTIATFLILLSAVFGYINVKFLKLPNTIGLMLITILYTLGVLALSYFDNTLLNAEIEFIKQIDFRTVLLDEMLSFLLFAGALHTNFQQLKVQRWPILVFATIGVLTSTFLIGGTMYYVLQLLGMNIEFIYCLLFGALISPTDPIAVLGILKKAGAPKKLETKIVGESLFNDGVGVVVFLTIFQVASSGNFNPADVATLFGQEVIGGIILGLILGYLAFKMIKSIDDFEIEVIITIALVMVGSLIARKLHLSAPLAMVTAGLMLGNDTSRNNSMSETTEMYVDKFWELVDVLLNAILFVLIGMEMLVLVFEGKYILAGLLAIPITLLCRYVSLLLPINFFKKKLDFVPNTNLMMTWGGLRGGISIALALGLSQDMHREMFLVITYIVVIFSILVQGLTIEPLLEKLELKSDKPTNSHH</sequence>
<dbReference type="GO" id="GO:0098719">
    <property type="term" value="P:sodium ion import across plasma membrane"/>
    <property type="evidence" value="ECO:0007669"/>
    <property type="project" value="TreeGrafter"/>
</dbReference>
<evidence type="ECO:0000256" key="5">
    <source>
        <dbReference type="ARBA" id="ARBA00022475"/>
    </source>
</evidence>
<accession>A0A839ARN9</accession>
<feature type="transmembrane region" description="Helical" evidence="12">
    <location>
        <begin position="381"/>
        <end position="401"/>
    </location>
</feature>
<dbReference type="EMBL" id="JACGLS010000004">
    <property type="protein sequence ID" value="MBA6156794.1"/>
    <property type="molecule type" value="Genomic_DNA"/>
</dbReference>
<evidence type="ECO:0000259" key="13">
    <source>
        <dbReference type="Pfam" id="PF00999"/>
    </source>
</evidence>
<dbReference type="Proteomes" id="UP000563906">
    <property type="component" value="Unassembled WGS sequence"/>
</dbReference>
<feature type="transmembrane region" description="Helical" evidence="12">
    <location>
        <begin position="354"/>
        <end position="374"/>
    </location>
</feature>
<dbReference type="InterPro" id="IPR006153">
    <property type="entry name" value="Cation/H_exchanger_TM"/>
</dbReference>
<evidence type="ECO:0000256" key="10">
    <source>
        <dbReference type="ARBA" id="ARBA00023136"/>
    </source>
</evidence>
<evidence type="ECO:0000256" key="3">
    <source>
        <dbReference type="ARBA" id="ARBA00022448"/>
    </source>
</evidence>
<dbReference type="InterPro" id="IPR018422">
    <property type="entry name" value="Cation/H_exchanger_CPA1"/>
</dbReference>
<evidence type="ECO:0000256" key="11">
    <source>
        <dbReference type="ARBA" id="ARBA00023201"/>
    </source>
</evidence>
<dbReference type="PANTHER" id="PTHR10110:SF195">
    <property type="entry name" value="NA(+)_H(+) ANTIPORTER NHAS2"/>
    <property type="match status" value="1"/>
</dbReference>
<keyword evidence="7 12" id="KW-1133">Transmembrane helix</keyword>
<feature type="transmembrane region" description="Helical" evidence="12">
    <location>
        <begin position="319"/>
        <end position="342"/>
    </location>
</feature>
<feature type="domain" description="Cation/H+ exchanger transmembrane" evidence="13">
    <location>
        <begin position="13"/>
        <end position="407"/>
    </location>
</feature>
<dbReference type="PANTHER" id="PTHR10110">
    <property type="entry name" value="SODIUM/HYDROGEN EXCHANGER"/>
    <property type="match status" value="1"/>
</dbReference>
<feature type="transmembrane region" description="Helical" evidence="12">
    <location>
        <begin position="201"/>
        <end position="221"/>
    </location>
</feature>
<evidence type="ECO:0000313" key="14">
    <source>
        <dbReference type="EMBL" id="MBA6156794.1"/>
    </source>
</evidence>
<keyword evidence="10 12" id="KW-0472">Membrane</keyword>
<dbReference type="GO" id="GO:0015385">
    <property type="term" value="F:sodium:proton antiporter activity"/>
    <property type="evidence" value="ECO:0007669"/>
    <property type="project" value="InterPro"/>
</dbReference>
<comment type="subcellular location">
    <subcellularLocation>
        <location evidence="1">Cell membrane</location>
        <topology evidence="1">Multi-pass membrane protein</topology>
    </subcellularLocation>
</comment>
<evidence type="ECO:0000256" key="6">
    <source>
        <dbReference type="ARBA" id="ARBA00022692"/>
    </source>
</evidence>